<sequence length="780" mass="90209">MKSNRKMTITHALLFLMVLGLTVYFTVTILQCPLVGMKVKQEDQYWVVEQIYEHGWASSQPIEEGNIVELVDGEETEKHSTVRRFGRVEMAKSVTILDNDLKSRTFDISYGNMTPKELFYLLFPLLYAAVTISLSIFLYVKMKSDQSAIILIYFLLSLGLCFVGASMSARGDVIGRVSTNITLPSTIILFMHFLNRYFSKYGLVFIRTPSLVRLYMIYLFFLFVLVGNPFFPVINKYISEFKLLFFSSLVFYFLFYLIQFYMKYKNSEGKAILKILGATVFLAFGPFSIFYAMPTILFHKAFLSAEITTISLIIIPIAIVYLQVAEKLFDIEFFLDRLRYYSFNSFLFTILIILLLRFAVGIQLPTSTMAMVFIVLFICTLVFIYVKEYLDYKLRHHLFSQKGDFGMGLYTFFQKTKYETKVSSLVTKLEHEIKDVLLVKKVVYAEVFREGVKGDWVLKDQHEYPASLAYEIAKLNWVHYRIGTIIEVMNGFLLVIGGDNQNKKIFFLGMKKQKTNFNIQERIWLETLAHISSILFENLQLIEDLIEEIENYKVKDNDKEKQHYPFWLSRLLFSLAEKERANLSIDLHDSVLQDQLQLLREVEKISGKVENQSAKHDLVDLKERMLDNIHLIRETCNELRPPFLNELGIIQSLQNLVDQTKLRSNFILKSELDPSIRTLDPEDELVLYRVVQELLNNAMKHSLASEVQIALRNHNHFLSLTYCDDGIGIDMLKLNDSFKTMGIFGMKERIRSIGGTIDIHSAPGEGMQVQISLQIGGDSA</sequence>
<dbReference type="RefSeq" id="WP_381430943.1">
    <property type="nucleotide sequence ID" value="NZ_JBHSNO010000003.1"/>
</dbReference>
<dbReference type="SMART" id="SM00387">
    <property type="entry name" value="HATPase_c"/>
    <property type="match status" value="1"/>
</dbReference>
<dbReference type="PANTHER" id="PTHR24421:SF60">
    <property type="entry name" value="SENSOR HISTIDINE KINASE COMP"/>
    <property type="match status" value="1"/>
</dbReference>
<proteinExistence type="predicted"/>
<keyword evidence="5" id="KW-0902">Two-component regulatory system</keyword>
<dbReference type="Proteomes" id="UP001596109">
    <property type="component" value="Unassembled WGS sequence"/>
</dbReference>
<keyword evidence="9" id="KW-1185">Reference proteome</keyword>
<comment type="caution">
    <text evidence="8">The sequence shown here is derived from an EMBL/GenBank/DDBJ whole genome shotgun (WGS) entry which is preliminary data.</text>
</comment>
<evidence type="ECO:0000313" key="8">
    <source>
        <dbReference type="EMBL" id="MFC5588017.1"/>
    </source>
</evidence>
<dbReference type="SUPFAM" id="SSF55874">
    <property type="entry name" value="ATPase domain of HSP90 chaperone/DNA topoisomerase II/histidine kinase"/>
    <property type="match status" value="1"/>
</dbReference>
<feature type="domain" description="Histidine kinase" evidence="7">
    <location>
        <begin position="683"/>
        <end position="777"/>
    </location>
</feature>
<protein>
    <submittedName>
        <fullName evidence="8">Sensor histidine kinase</fullName>
    </submittedName>
</protein>
<feature type="transmembrane region" description="Helical" evidence="6">
    <location>
        <begin position="147"/>
        <end position="169"/>
    </location>
</feature>
<dbReference type="PANTHER" id="PTHR24421">
    <property type="entry name" value="NITRATE/NITRITE SENSOR PROTEIN NARX-RELATED"/>
    <property type="match status" value="1"/>
</dbReference>
<feature type="transmembrane region" description="Helical" evidence="6">
    <location>
        <begin position="12"/>
        <end position="36"/>
    </location>
</feature>
<evidence type="ECO:0000313" key="9">
    <source>
        <dbReference type="Proteomes" id="UP001596109"/>
    </source>
</evidence>
<feature type="transmembrane region" description="Helical" evidence="6">
    <location>
        <begin position="343"/>
        <end position="362"/>
    </location>
</feature>
<evidence type="ECO:0000256" key="4">
    <source>
        <dbReference type="ARBA" id="ARBA00022840"/>
    </source>
</evidence>
<evidence type="ECO:0000259" key="7">
    <source>
        <dbReference type="PROSITE" id="PS50109"/>
    </source>
</evidence>
<gene>
    <name evidence="8" type="ORF">ACFPRA_03810</name>
</gene>
<dbReference type="InterPro" id="IPR005467">
    <property type="entry name" value="His_kinase_dom"/>
</dbReference>
<reference evidence="9" key="1">
    <citation type="journal article" date="2019" name="Int. J. Syst. Evol. Microbiol.">
        <title>The Global Catalogue of Microorganisms (GCM) 10K type strain sequencing project: providing services to taxonomists for standard genome sequencing and annotation.</title>
        <authorList>
            <consortium name="The Broad Institute Genomics Platform"/>
            <consortium name="The Broad Institute Genome Sequencing Center for Infectious Disease"/>
            <person name="Wu L."/>
            <person name="Ma J."/>
        </authorList>
    </citation>
    <scope>NUCLEOTIDE SEQUENCE [LARGE SCALE GENOMIC DNA]</scope>
    <source>
        <strain evidence="9">CGMCC 4.1434</strain>
    </source>
</reference>
<accession>A0ABW0TF13</accession>
<feature type="transmembrane region" description="Helical" evidence="6">
    <location>
        <begin position="210"/>
        <end position="231"/>
    </location>
</feature>
<evidence type="ECO:0000256" key="2">
    <source>
        <dbReference type="ARBA" id="ARBA00022741"/>
    </source>
</evidence>
<keyword evidence="6" id="KW-0472">Membrane</keyword>
<feature type="transmembrane region" description="Helical" evidence="6">
    <location>
        <begin position="181"/>
        <end position="198"/>
    </location>
</feature>
<keyword evidence="3 8" id="KW-0418">Kinase</keyword>
<keyword evidence="4" id="KW-0067">ATP-binding</keyword>
<dbReference type="CDD" id="cd16917">
    <property type="entry name" value="HATPase_UhpB-NarQ-NarX-like"/>
    <property type="match status" value="1"/>
</dbReference>
<dbReference type="PROSITE" id="PS50109">
    <property type="entry name" value="HIS_KIN"/>
    <property type="match status" value="1"/>
</dbReference>
<evidence type="ECO:0000256" key="6">
    <source>
        <dbReference type="SAM" id="Phobius"/>
    </source>
</evidence>
<evidence type="ECO:0000256" key="3">
    <source>
        <dbReference type="ARBA" id="ARBA00022777"/>
    </source>
</evidence>
<feature type="transmembrane region" description="Helical" evidence="6">
    <location>
        <begin position="368"/>
        <end position="386"/>
    </location>
</feature>
<dbReference type="GO" id="GO:0016301">
    <property type="term" value="F:kinase activity"/>
    <property type="evidence" value="ECO:0007669"/>
    <property type="project" value="UniProtKB-KW"/>
</dbReference>
<feature type="transmembrane region" description="Helical" evidence="6">
    <location>
        <begin position="243"/>
        <end position="261"/>
    </location>
</feature>
<name>A0ABW0TF13_9BACL</name>
<dbReference type="Gene3D" id="3.30.565.10">
    <property type="entry name" value="Histidine kinase-like ATPase, C-terminal domain"/>
    <property type="match status" value="1"/>
</dbReference>
<keyword evidence="6" id="KW-0812">Transmembrane</keyword>
<evidence type="ECO:0000256" key="1">
    <source>
        <dbReference type="ARBA" id="ARBA00022679"/>
    </source>
</evidence>
<feature type="transmembrane region" description="Helical" evidence="6">
    <location>
        <begin position="302"/>
        <end position="322"/>
    </location>
</feature>
<dbReference type="EMBL" id="JBHSNO010000003">
    <property type="protein sequence ID" value="MFC5588017.1"/>
    <property type="molecule type" value="Genomic_DNA"/>
</dbReference>
<dbReference type="InterPro" id="IPR036890">
    <property type="entry name" value="HATPase_C_sf"/>
</dbReference>
<dbReference type="InterPro" id="IPR003594">
    <property type="entry name" value="HATPase_dom"/>
</dbReference>
<keyword evidence="1" id="KW-0808">Transferase</keyword>
<keyword evidence="2" id="KW-0547">Nucleotide-binding</keyword>
<evidence type="ECO:0000256" key="5">
    <source>
        <dbReference type="ARBA" id="ARBA00023012"/>
    </source>
</evidence>
<keyword evidence="6" id="KW-1133">Transmembrane helix</keyword>
<dbReference type="InterPro" id="IPR050482">
    <property type="entry name" value="Sensor_HK_TwoCompSys"/>
</dbReference>
<feature type="transmembrane region" description="Helical" evidence="6">
    <location>
        <begin position="118"/>
        <end position="140"/>
    </location>
</feature>
<dbReference type="Pfam" id="PF02518">
    <property type="entry name" value="HATPase_c"/>
    <property type="match status" value="1"/>
</dbReference>
<feature type="transmembrane region" description="Helical" evidence="6">
    <location>
        <begin position="273"/>
        <end position="296"/>
    </location>
</feature>
<organism evidence="8 9">
    <name type="scientific">Sporosarcina soli</name>
    <dbReference type="NCBI Taxonomy" id="334736"/>
    <lineage>
        <taxon>Bacteria</taxon>
        <taxon>Bacillati</taxon>
        <taxon>Bacillota</taxon>
        <taxon>Bacilli</taxon>
        <taxon>Bacillales</taxon>
        <taxon>Caryophanaceae</taxon>
        <taxon>Sporosarcina</taxon>
    </lineage>
</organism>